<reference evidence="1" key="1">
    <citation type="submission" date="2023-08" db="EMBL/GenBank/DDBJ databases">
        <title>A de novo genome assembly of Solanum verrucosum Schlechtendal, a Mexican diploid species geographically isolated from the other diploid A-genome species in potato relatives.</title>
        <authorList>
            <person name="Hosaka K."/>
        </authorList>
    </citation>
    <scope>NUCLEOTIDE SEQUENCE</scope>
    <source>
        <tissue evidence="1">Young leaves</tissue>
    </source>
</reference>
<protein>
    <submittedName>
        <fullName evidence="1">Uncharacterized protein</fullName>
    </submittedName>
</protein>
<organism evidence="1 2">
    <name type="scientific">Solanum verrucosum</name>
    <dbReference type="NCBI Taxonomy" id="315347"/>
    <lineage>
        <taxon>Eukaryota</taxon>
        <taxon>Viridiplantae</taxon>
        <taxon>Streptophyta</taxon>
        <taxon>Embryophyta</taxon>
        <taxon>Tracheophyta</taxon>
        <taxon>Spermatophyta</taxon>
        <taxon>Magnoliopsida</taxon>
        <taxon>eudicotyledons</taxon>
        <taxon>Gunneridae</taxon>
        <taxon>Pentapetalae</taxon>
        <taxon>asterids</taxon>
        <taxon>lamiids</taxon>
        <taxon>Solanales</taxon>
        <taxon>Solanaceae</taxon>
        <taxon>Solanoideae</taxon>
        <taxon>Solaneae</taxon>
        <taxon>Solanum</taxon>
    </lineage>
</organism>
<evidence type="ECO:0000313" key="2">
    <source>
        <dbReference type="Proteomes" id="UP001234989"/>
    </source>
</evidence>
<gene>
    <name evidence="1" type="ORF">MTR67_012703</name>
</gene>
<dbReference type="AlphaFoldDB" id="A0AAF0QA71"/>
<accession>A0AAF0QA71</accession>
<dbReference type="EMBL" id="CP133614">
    <property type="protein sequence ID" value="WMV19318.1"/>
    <property type="molecule type" value="Genomic_DNA"/>
</dbReference>
<sequence>MQFKLALSAGMRVCLGTNNGS</sequence>
<dbReference type="Proteomes" id="UP001234989">
    <property type="component" value="Chromosome 3"/>
</dbReference>
<keyword evidence="2" id="KW-1185">Reference proteome</keyword>
<evidence type="ECO:0000313" key="1">
    <source>
        <dbReference type="EMBL" id="WMV19318.1"/>
    </source>
</evidence>
<name>A0AAF0QA71_SOLVR</name>
<proteinExistence type="predicted"/>